<evidence type="ECO:0000313" key="3">
    <source>
        <dbReference type="Proteomes" id="UP000095658"/>
    </source>
</evidence>
<accession>A0A1E7DPE5</accession>
<comment type="caution">
    <text evidence="2">The sequence shown here is derived from an EMBL/GenBank/DDBJ whole genome shotgun (WGS) entry which is preliminary data.</text>
</comment>
<organism evidence="2 3">
    <name type="scientific">Domibacillus iocasae</name>
    <dbReference type="NCBI Taxonomy" id="1714016"/>
    <lineage>
        <taxon>Bacteria</taxon>
        <taxon>Bacillati</taxon>
        <taxon>Bacillota</taxon>
        <taxon>Bacilli</taxon>
        <taxon>Bacillales</taxon>
        <taxon>Bacillaceae</taxon>
        <taxon>Domibacillus</taxon>
    </lineage>
</organism>
<sequence>MSINVFLDDYRTCPPDHTLVETIAECFTLLSTEKIGHLSLDHDLVSKTQNGFVLVQLMVEHQLFAERITIHSANAGRGKAMYLYLKSAQAEFKMPQSIKVTLRPLPLH</sequence>
<dbReference type="EMBL" id="MAMP01000022">
    <property type="protein sequence ID" value="OES44548.1"/>
    <property type="molecule type" value="Genomic_DNA"/>
</dbReference>
<dbReference type="AlphaFoldDB" id="A0A1E7DPE5"/>
<name>A0A1E7DPE5_9BACI</name>
<dbReference type="Pfam" id="PF20274">
    <property type="entry name" value="cREC_REC"/>
    <property type="match status" value="1"/>
</dbReference>
<dbReference type="Proteomes" id="UP000095658">
    <property type="component" value="Unassembled WGS sequence"/>
</dbReference>
<evidence type="ECO:0000313" key="2">
    <source>
        <dbReference type="EMBL" id="OES44548.1"/>
    </source>
</evidence>
<dbReference type="RefSeq" id="WP_069939139.1">
    <property type="nucleotide sequence ID" value="NZ_MAMP01000022.1"/>
</dbReference>
<evidence type="ECO:0000259" key="1">
    <source>
        <dbReference type="Pfam" id="PF20274"/>
    </source>
</evidence>
<protein>
    <recommendedName>
        <fullName evidence="1">Cyclic-phosphate processing Receiver domain-containing protein</fullName>
    </recommendedName>
</protein>
<dbReference type="STRING" id="1714016.BA724_09765"/>
<dbReference type="OrthoDB" id="2614698at2"/>
<dbReference type="InterPro" id="IPR046909">
    <property type="entry name" value="cREC_REC"/>
</dbReference>
<keyword evidence="3" id="KW-1185">Reference proteome</keyword>
<feature type="domain" description="Cyclic-phosphate processing Receiver" evidence="1">
    <location>
        <begin position="3"/>
        <end position="86"/>
    </location>
</feature>
<gene>
    <name evidence="2" type="ORF">BA724_09765</name>
</gene>
<reference evidence="2 3" key="1">
    <citation type="submission" date="2016-06" db="EMBL/GenBank/DDBJ databases">
        <title>Domibacillus iocasae genome sequencing.</title>
        <authorList>
            <person name="Verma A."/>
            <person name="Pal Y."/>
            <person name="Ojha A.K."/>
            <person name="Krishnamurthi S."/>
        </authorList>
    </citation>
    <scope>NUCLEOTIDE SEQUENCE [LARGE SCALE GENOMIC DNA]</scope>
    <source>
        <strain evidence="2 3">DSM 29979</strain>
    </source>
</reference>
<proteinExistence type="predicted"/>